<proteinExistence type="predicted"/>
<feature type="compositionally biased region" description="Polar residues" evidence="8">
    <location>
        <begin position="547"/>
        <end position="556"/>
    </location>
</feature>
<dbReference type="GO" id="GO:0043022">
    <property type="term" value="F:ribosome binding"/>
    <property type="evidence" value="ECO:0007669"/>
    <property type="project" value="InterPro"/>
</dbReference>
<keyword evidence="2 9" id="KW-0812">Transmembrane</keyword>
<dbReference type="PANTHER" id="PTHR14009:SF1">
    <property type="entry name" value="MITOCHONDRIAL PROTON_CALCIUM EXCHANGER PROTEIN"/>
    <property type="match status" value="1"/>
</dbReference>
<evidence type="ECO:0000256" key="9">
    <source>
        <dbReference type="SAM" id="Phobius"/>
    </source>
</evidence>
<dbReference type="Proteomes" id="UP000054560">
    <property type="component" value="Unassembled WGS sequence"/>
</dbReference>
<evidence type="ECO:0000256" key="6">
    <source>
        <dbReference type="ARBA" id="ARBA00023136"/>
    </source>
</evidence>
<comment type="subcellular location">
    <subcellularLocation>
        <location evidence="1">Mitochondrion inner membrane</location>
        <topology evidence="1">Single-pass membrane protein</topology>
    </subcellularLocation>
</comment>
<keyword evidence="12" id="KW-1185">Reference proteome</keyword>
<dbReference type="Pfam" id="PF07766">
    <property type="entry name" value="LETM1_RBD"/>
    <property type="match status" value="1"/>
</dbReference>
<evidence type="ECO:0000259" key="10">
    <source>
        <dbReference type="PROSITE" id="PS51758"/>
    </source>
</evidence>
<name>A0A0L0G261_9EUKA</name>
<dbReference type="GeneID" id="25905025"/>
<dbReference type="STRING" id="667725.A0A0L0G261"/>
<feature type="compositionally biased region" description="Basic and acidic residues" evidence="8">
    <location>
        <begin position="557"/>
        <end position="566"/>
    </location>
</feature>
<reference evidence="11 12" key="1">
    <citation type="submission" date="2011-02" db="EMBL/GenBank/DDBJ databases">
        <title>The Genome Sequence of Sphaeroforma arctica JP610.</title>
        <authorList>
            <consortium name="The Broad Institute Genome Sequencing Platform"/>
            <person name="Russ C."/>
            <person name="Cuomo C."/>
            <person name="Young S.K."/>
            <person name="Zeng Q."/>
            <person name="Gargeya S."/>
            <person name="Alvarado L."/>
            <person name="Berlin A."/>
            <person name="Chapman S.B."/>
            <person name="Chen Z."/>
            <person name="Freedman E."/>
            <person name="Gellesch M."/>
            <person name="Goldberg J."/>
            <person name="Griggs A."/>
            <person name="Gujja S."/>
            <person name="Heilman E."/>
            <person name="Heiman D."/>
            <person name="Howarth C."/>
            <person name="Mehta T."/>
            <person name="Neiman D."/>
            <person name="Pearson M."/>
            <person name="Roberts A."/>
            <person name="Saif S."/>
            <person name="Shea T."/>
            <person name="Shenoy N."/>
            <person name="Sisk P."/>
            <person name="Stolte C."/>
            <person name="Sykes S."/>
            <person name="White J."/>
            <person name="Yandava C."/>
            <person name="Burger G."/>
            <person name="Gray M.W."/>
            <person name="Holland P.W.H."/>
            <person name="King N."/>
            <person name="Lang F.B.F."/>
            <person name="Roger A.J."/>
            <person name="Ruiz-Trillo I."/>
            <person name="Haas B."/>
            <person name="Nusbaum C."/>
            <person name="Birren B."/>
        </authorList>
    </citation>
    <scope>NUCLEOTIDE SEQUENCE [LARGE SCALE GENOMIC DNA]</scope>
    <source>
        <strain evidence="11 12">JP610</strain>
    </source>
</reference>
<keyword evidence="3" id="KW-0999">Mitochondrion inner membrane</keyword>
<dbReference type="InterPro" id="IPR044202">
    <property type="entry name" value="LETM1/MDM38-like"/>
</dbReference>
<evidence type="ECO:0000256" key="8">
    <source>
        <dbReference type="SAM" id="MobiDB-lite"/>
    </source>
</evidence>
<accession>A0A0L0G261</accession>
<evidence type="ECO:0000313" key="12">
    <source>
        <dbReference type="Proteomes" id="UP000054560"/>
    </source>
</evidence>
<keyword evidence="4 9" id="KW-1133">Transmembrane helix</keyword>
<dbReference type="OrthoDB" id="275278at2759"/>
<feature type="transmembrane region" description="Helical" evidence="9">
    <location>
        <begin position="225"/>
        <end position="248"/>
    </location>
</feature>
<dbReference type="AlphaFoldDB" id="A0A0L0G261"/>
<feature type="domain" description="Letm1 RBD" evidence="10">
    <location>
        <begin position="275"/>
        <end position="516"/>
    </location>
</feature>
<feature type="compositionally biased region" description="Basic and acidic residues" evidence="8">
    <location>
        <begin position="523"/>
        <end position="544"/>
    </location>
</feature>
<dbReference type="PROSITE" id="PS51758">
    <property type="entry name" value="LETM1_RBD"/>
    <property type="match status" value="1"/>
</dbReference>
<evidence type="ECO:0000256" key="7">
    <source>
        <dbReference type="PROSITE-ProRule" id="PRU01094"/>
    </source>
</evidence>
<dbReference type="InterPro" id="IPR033122">
    <property type="entry name" value="LETM1-like_RBD"/>
</dbReference>
<keyword evidence="5 7" id="KW-0496">Mitochondrion</keyword>
<sequence>MLQTSRAWLSRSRTTTAREARRILHGGNGVSALPSRTIHTQKCRSVIASDSLISRRSKLSPIYAFSNPYLNISTYSLASTHAWINYGLASRTYSAAAQAVVDEKIKEKKESVDEVLEAGLPPSKVVNSEERLAKRKKFLKNLKERYSTMNKERAEEAKRERLQNTNGRLSRMWKSLVHGFHHTVDGFKLLATNVRITAGILKKLNTGEDLLRREQRMLMMTTVDLIRMVPFSLFIIIPGGELLLPVALKLFPQMLPSTFDEKFPEDEYFSEVPDQLRHKRMLALHLCEEANLAHCPIGEVKEALMRVRLGSSLTVNDIRLVAPLVKGRITLPKLVSEPNLIHSLSVLLDCKTTGSPDAMATRIQKKMAVLKYDDKMLYVEGIDDLSRVELVVANRRRTLRHSLISTEALQQQLKWWVELSIDPKVPNLLLLFMAPNAKPSIEKSRVMYADTAIYNALDKLFQNDDAEKKLDSLSSTVPKSFLTQVQMLLDHSDRDLMAAREHDKASLKEKLETIRDEEKLMNEERAEKKKAEEKEKDIELKEELDNISETVDTESVQAKKGDEKDIFSSSGSGNSEVDEDKFAHNATKASGVRHSKSSSGSSTSSAPPKME</sequence>
<dbReference type="GO" id="GO:0030003">
    <property type="term" value="P:intracellular monoatomic cation homeostasis"/>
    <property type="evidence" value="ECO:0007669"/>
    <property type="project" value="TreeGrafter"/>
</dbReference>
<dbReference type="GO" id="GO:0005743">
    <property type="term" value="C:mitochondrial inner membrane"/>
    <property type="evidence" value="ECO:0007669"/>
    <property type="project" value="UniProtKB-SubCell"/>
</dbReference>
<keyword evidence="6 9" id="KW-0472">Membrane</keyword>
<gene>
    <name evidence="11" type="ORF">SARC_04521</name>
</gene>
<evidence type="ECO:0000256" key="4">
    <source>
        <dbReference type="ARBA" id="ARBA00022989"/>
    </source>
</evidence>
<evidence type="ECO:0000256" key="1">
    <source>
        <dbReference type="ARBA" id="ARBA00004434"/>
    </source>
</evidence>
<evidence type="ECO:0000256" key="3">
    <source>
        <dbReference type="ARBA" id="ARBA00022792"/>
    </source>
</evidence>
<protein>
    <recommendedName>
        <fullName evidence="10">Letm1 RBD domain-containing protein</fullName>
    </recommendedName>
</protein>
<evidence type="ECO:0000256" key="5">
    <source>
        <dbReference type="ARBA" id="ARBA00023128"/>
    </source>
</evidence>
<dbReference type="eggNOG" id="KOG1043">
    <property type="taxonomic scope" value="Eukaryota"/>
</dbReference>
<organism evidence="11 12">
    <name type="scientific">Sphaeroforma arctica JP610</name>
    <dbReference type="NCBI Taxonomy" id="667725"/>
    <lineage>
        <taxon>Eukaryota</taxon>
        <taxon>Ichthyosporea</taxon>
        <taxon>Ichthyophonida</taxon>
        <taxon>Sphaeroforma</taxon>
    </lineage>
</organism>
<dbReference type="PANTHER" id="PTHR14009">
    <property type="entry name" value="LEUCINE ZIPPER-EF-HAND CONTAINING TRANSMEMBRANE PROTEIN"/>
    <property type="match status" value="1"/>
</dbReference>
<dbReference type="RefSeq" id="XP_014157124.1">
    <property type="nucleotide sequence ID" value="XM_014301649.1"/>
</dbReference>
<dbReference type="EMBL" id="KQ241853">
    <property type="protein sequence ID" value="KNC83222.1"/>
    <property type="molecule type" value="Genomic_DNA"/>
</dbReference>
<feature type="region of interest" description="Disordered" evidence="8">
    <location>
        <begin position="523"/>
        <end position="611"/>
    </location>
</feature>
<evidence type="ECO:0000256" key="2">
    <source>
        <dbReference type="ARBA" id="ARBA00022692"/>
    </source>
</evidence>
<evidence type="ECO:0000313" key="11">
    <source>
        <dbReference type="EMBL" id="KNC83222.1"/>
    </source>
</evidence>